<evidence type="ECO:0000313" key="1">
    <source>
        <dbReference type="EMBL" id="PWN41824.1"/>
    </source>
</evidence>
<gene>
    <name evidence="1" type="ORF">IE81DRAFT_155452</name>
</gene>
<accession>A0A316VWY9</accession>
<keyword evidence="2" id="KW-1185">Reference proteome</keyword>
<dbReference type="AlphaFoldDB" id="A0A316VWY9"/>
<evidence type="ECO:0000313" key="2">
    <source>
        <dbReference type="Proteomes" id="UP000245783"/>
    </source>
</evidence>
<dbReference type="GeneID" id="37032354"/>
<name>A0A316VWY9_9BASI</name>
<protein>
    <submittedName>
        <fullName evidence="1">Uncharacterized protein</fullName>
    </submittedName>
</protein>
<organism evidence="1 2">
    <name type="scientific">Ceraceosorus guamensis</name>
    <dbReference type="NCBI Taxonomy" id="1522189"/>
    <lineage>
        <taxon>Eukaryota</taxon>
        <taxon>Fungi</taxon>
        <taxon>Dikarya</taxon>
        <taxon>Basidiomycota</taxon>
        <taxon>Ustilaginomycotina</taxon>
        <taxon>Exobasidiomycetes</taxon>
        <taxon>Ceraceosorales</taxon>
        <taxon>Ceraceosoraceae</taxon>
        <taxon>Ceraceosorus</taxon>
    </lineage>
</organism>
<proteinExistence type="predicted"/>
<sequence>MRSSGPSTRTTAVGVRASAVVATATGPAAASASASTAVGRPVSGPFTIVLCENLRRRPNTFEENALVRRRLFGEAVDCRNRSVAADVYFPHPLQRRAKSRPWHTLRVRHDQARQLLGLGRV</sequence>
<reference evidence="1 2" key="1">
    <citation type="journal article" date="2018" name="Mol. Biol. Evol.">
        <title>Broad Genomic Sampling Reveals a Smut Pathogenic Ancestry of the Fungal Clade Ustilaginomycotina.</title>
        <authorList>
            <person name="Kijpornyongpan T."/>
            <person name="Mondo S.J."/>
            <person name="Barry K."/>
            <person name="Sandor L."/>
            <person name="Lee J."/>
            <person name="Lipzen A."/>
            <person name="Pangilinan J."/>
            <person name="LaButti K."/>
            <person name="Hainaut M."/>
            <person name="Henrissat B."/>
            <person name="Grigoriev I.V."/>
            <person name="Spatafora J.W."/>
            <person name="Aime M.C."/>
        </authorList>
    </citation>
    <scope>NUCLEOTIDE SEQUENCE [LARGE SCALE GENOMIC DNA]</scope>
    <source>
        <strain evidence="1 2">MCA 4658</strain>
    </source>
</reference>
<dbReference type="RefSeq" id="XP_025368984.1">
    <property type="nucleotide sequence ID" value="XM_025510484.1"/>
</dbReference>
<dbReference type="InParanoid" id="A0A316VWY9"/>
<dbReference type="EMBL" id="KZ819387">
    <property type="protein sequence ID" value="PWN41824.1"/>
    <property type="molecule type" value="Genomic_DNA"/>
</dbReference>
<dbReference type="Proteomes" id="UP000245783">
    <property type="component" value="Unassembled WGS sequence"/>
</dbReference>